<dbReference type="AlphaFoldDB" id="A0A9J5Y7I1"/>
<accession>A0A9J5Y7I1</accession>
<dbReference type="EMBL" id="JACXVP010000007">
    <property type="protein sequence ID" value="KAG5596667.1"/>
    <property type="molecule type" value="Genomic_DNA"/>
</dbReference>
<evidence type="ECO:0000313" key="4">
    <source>
        <dbReference type="Proteomes" id="UP000824120"/>
    </source>
</evidence>
<dbReference type="EMBL" id="JACXVP010000007">
    <property type="protein sequence ID" value="KAG5596659.1"/>
    <property type="molecule type" value="Genomic_DNA"/>
</dbReference>
<reference evidence="2 4" key="1">
    <citation type="submission" date="2020-09" db="EMBL/GenBank/DDBJ databases">
        <title>De no assembly of potato wild relative species, Solanum commersonii.</title>
        <authorList>
            <person name="Cho K."/>
        </authorList>
    </citation>
    <scope>NUCLEOTIDE SEQUENCE [LARGE SCALE GENOMIC DNA]</scope>
    <source>
        <strain evidence="2">LZ3.2</strain>
        <tissue evidence="2">Leaf</tissue>
    </source>
</reference>
<gene>
    <name evidence="2" type="ORF">H5410_037891</name>
    <name evidence="3" type="ORF">H5410_037899</name>
</gene>
<dbReference type="Proteomes" id="UP000824120">
    <property type="component" value="Chromosome 7"/>
</dbReference>
<feature type="region of interest" description="Disordered" evidence="1">
    <location>
        <begin position="1"/>
        <end position="29"/>
    </location>
</feature>
<evidence type="ECO:0000313" key="2">
    <source>
        <dbReference type="EMBL" id="KAG5596659.1"/>
    </source>
</evidence>
<comment type="caution">
    <text evidence="2">The sequence shown here is derived from an EMBL/GenBank/DDBJ whole genome shotgun (WGS) entry which is preliminary data.</text>
</comment>
<sequence length="113" mass="12837">MSGRKGRTSFSLYSQAEEKSKKWRSEKNEDIKEKPLIKELSKILESILFGSDPKSSSRRIHSTLPFEAAKCKTVRPLLSDSLASIPFFSNWLNKRSSPLFAAKHKLRGMPITP</sequence>
<proteinExistence type="predicted"/>
<organism evidence="2 4">
    <name type="scientific">Solanum commersonii</name>
    <name type="common">Commerson's wild potato</name>
    <name type="synonym">Commerson's nightshade</name>
    <dbReference type="NCBI Taxonomy" id="4109"/>
    <lineage>
        <taxon>Eukaryota</taxon>
        <taxon>Viridiplantae</taxon>
        <taxon>Streptophyta</taxon>
        <taxon>Embryophyta</taxon>
        <taxon>Tracheophyta</taxon>
        <taxon>Spermatophyta</taxon>
        <taxon>Magnoliopsida</taxon>
        <taxon>eudicotyledons</taxon>
        <taxon>Gunneridae</taxon>
        <taxon>Pentapetalae</taxon>
        <taxon>asterids</taxon>
        <taxon>lamiids</taxon>
        <taxon>Solanales</taxon>
        <taxon>Solanaceae</taxon>
        <taxon>Solanoideae</taxon>
        <taxon>Solaneae</taxon>
        <taxon>Solanum</taxon>
    </lineage>
</organism>
<keyword evidence="4" id="KW-1185">Reference proteome</keyword>
<protein>
    <submittedName>
        <fullName evidence="2">Uncharacterized protein</fullName>
    </submittedName>
</protein>
<feature type="compositionally biased region" description="Basic and acidic residues" evidence="1">
    <location>
        <begin position="16"/>
        <end position="29"/>
    </location>
</feature>
<evidence type="ECO:0000256" key="1">
    <source>
        <dbReference type="SAM" id="MobiDB-lite"/>
    </source>
</evidence>
<name>A0A9J5Y7I1_SOLCO</name>
<evidence type="ECO:0000313" key="3">
    <source>
        <dbReference type="EMBL" id="KAG5596667.1"/>
    </source>
</evidence>